<dbReference type="PROSITE" id="PS50110">
    <property type="entry name" value="RESPONSE_REGULATORY"/>
    <property type="match status" value="1"/>
</dbReference>
<dbReference type="Proteomes" id="UP000000602">
    <property type="component" value="Chromosome"/>
</dbReference>
<feature type="domain" description="Response regulatory" evidence="3">
    <location>
        <begin position="421"/>
        <end position="538"/>
    </location>
</feature>
<accession>Q6AJ62</accession>
<dbReference type="Gene3D" id="1.25.10.10">
    <property type="entry name" value="Leucine-rich Repeat Variant"/>
    <property type="match status" value="2"/>
</dbReference>
<dbReference type="AlphaFoldDB" id="Q6AJ62"/>
<dbReference type="PANTHER" id="PTHR44591:SF3">
    <property type="entry name" value="RESPONSE REGULATORY DOMAIN-CONTAINING PROTEIN"/>
    <property type="match status" value="1"/>
</dbReference>
<protein>
    <submittedName>
        <fullName evidence="4">Related to two-component system response regulator (Che family)</fullName>
    </submittedName>
</protein>
<dbReference type="eggNOG" id="COG0784">
    <property type="taxonomic scope" value="Bacteria"/>
</dbReference>
<keyword evidence="5" id="KW-1185">Reference proteome</keyword>
<keyword evidence="1 2" id="KW-0597">Phosphoprotein</keyword>
<dbReference type="eggNOG" id="COG1413">
    <property type="taxonomic scope" value="Bacteria"/>
</dbReference>
<dbReference type="GO" id="GO:0000160">
    <property type="term" value="P:phosphorelay signal transduction system"/>
    <property type="evidence" value="ECO:0007669"/>
    <property type="project" value="InterPro"/>
</dbReference>
<dbReference type="SUPFAM" id="SSF48371">
    <property type="entry name" value="ARM repeat"/>
    <property type="match status" value="2"/>
</dbReference>
<dbReference type="InterPro" id="IPR011989">
    <property type="entry name" value="ARM-like"/>
</dbReference>
<dbReference type="KEGG" id="dps:DP2889"/>
<evidence type="ECO:0000256" key="1">
    <source>
        <dbReference type="ARBA" id="ARBA00022553"/>
    </source>
</evidence>
<gene>
    <name evidence="4" type="ordered locus">DP2889</name>
</gene>
<dbReference type="SMART" id="SM00448">
    <property type="entry name" value="REC"/>
    <property type="match status" value="1"/>
</dbReference>
<dbReference type="PANTHER" id="PTHR44591">
    <property type="entry name" value="STRESS RESPONSE REGULATOR PROTEIN 1"/>
    <property type="match status" value="1"/>
</dbReference>
<dbReference type="InterPro" id="IPR016024">
    <property type="entry name" value="ARM-type_fold"/>
</dbReference>
<name>Q6AJ62_DESPS</name>
<dbReference type="EMBL" id="CR522870">
    <property type="protein sequence ID" value="CAG37618.1"/>
    <property type="molecule type" value="Genomic_DNA"/>
</dbReference>
<dbReference type="SUPFAM" id="SSF52172">
    <property type="entry name" value="CheY-like"/>
    <property type="match status" value="1"/>
</dbReference>
<sequence>MGFDVKHMLEELVENVRTGDALKARLVLAYIDRVDSPTQGKLLYILSRAEIEFQVPLLVYLLTEHGHVDMKGGVVRSTLFSCFMAFPEKLSGFLESSVIADKIELIRIAGELKTLETVPALLGLINKTENVAEIACIIGTLGKIADTRAVPVLTDYLYSASQELVMAAIHSLGRIGGPEAVDGLGRRMDSDTEIDLAILSIFVTLQDQKSIECLCQALRSREAYLRTFAKQKLIDIGGKSVSALISQLADGDSDFIVHVLNVLGDLGDGQAVSPIRQLLSHLPADPNVRFAAYEALALLPMDKSAYSLTEGLSDGEEHVCLAAARAIEKNYSPFFVVGIKNLLRGSLEDASRIVRAIISAEVDRLFLALVVDEIFWRIAIGYLPESHLDIRERYRGLLLGIGRDDLAQQVLGGVDSLVRQKVVAVDDSRMVLKIYKSTLHELGYEPVLFEFPEAALQWLEKEEKPFMVLTDLNMPLVTGVQLTERLREKYSRDVLPVLMVTTQDEQNDNQLAREAGVNGILRKPFTAKTLKVAMETACGVV</sequence>
<dbReference type="InterPro" id="IPR050595">
    <property type="entry name" value="Bact_response_regulator"/>
</dbReference>
<feature type="modified residue" description="4-aspartylphosphate" evidence="2">
    <location>
        <position position="471"/>
    </location>
</feature>
<dbReference type="HOGENOM" id="CLU_503203_0_0_7"/>
<dbReference type="Pfam" id="PF13646">
    <property type="entry name" value="HEAT_2"/>
    <property type="match status" value="2"/>
</dbReference>
<proteinExistence type="predicted"/>
<evidence type="ECO:0000256" key="2">
    <source>
        <dbReference type="PROSITE-ProRule" id="PRU00169"/>
    </source>
</evidence>
<dbReference type="Pfam" id="PF00072">
    <property type="entry name" value="Response_reg"/>
    <property type="match status" value="1"/>
</dbReference>
<organism evidence="4 5">
    <name type="scientific">Desulfotalea psychrophila (strain LSv54 / DSM 12343)</name>
    <dbReference type="NCBI Taxonomy" id="177439"/>
    <lineage>
        <taxon>Bacteria</taxon>
        <taxon>Pseudomonadati</taxon>
        <taxon>Thermodesulfobacteriota</taxon>
        <taxon>Desulfobulbia</taxon>
        <taxon>Desulfobulbales</taxon>
        <taxon>Desulfocapsaceae</taxon>
        <taxon>Desulfotalea</taxon>
    </lineage>
</organism>
<evidence type="ECO:0000313" key="4">
    <source>
        <dbReference type="EMBL" id="CAG37618.1"/>
    </source>
</evidence>
<dbReference type="InterPro" id="IPR001789">
    <property type="entry name" value="Sig_transdc_resp-reg_receiver"/>
</dbReference>
<dbReference type="Gene3D" id="3.40.50.2300">
    <property type="match status" value="1"/>
</dbReference>
<dbReference type="InterPro" id="IPR011006">
    <property type="entry name" value="CheY-like_superfamily"/>
</dbReference>
<reference evidence="5" key="1">
    <citation type="journal article" date="2004" name="Environ. Microbiol.">
        <title>The genome of Desulfotalea psychrophila, a sulfate-reducing bacterium from permanently cold Arctic sediments.</title>
        <authorList>
            <person name="Rabus R."/>
            <person name="Ruepp A."/>
            <person name="Frickey T."/>
            <person name="Rattei T."/>
            <person name="Fartmann B."/>
            <person name="Stark M."/>
            <person name="Bauer M."/>
            <person name="Zibat A."/>
            <person name="Lombardot T."/>
            <person name="Becker I."/>
            <person name="Amann J."/>
            <person name="Gellner K."/>
            <person name="Teeling H."/>
            <person name="Leuschner W.D."/>
            <person name="Gloeckner F.-O."/>
            <person name="Lupas A.N."/>
            <person name="Amann R."/>
            <person name="Klenk H.-P."/>
        </authorList>
    </citation>
    <scope>NUCLEOTIDE SEQUENCE [LARGE SCALE GENOMIC DNA]</scope>
    <source>
        <strain evidence="5">DSM 12343 / LSv54</strain>
    </source>
</reference>
<evidence type="ECO:0000313" key="5">
    <source>
        <dbReference type="Proteomes" id="UP000000602"/>
    </source>
</evidence>
<dbReference type="RefSeq" id="WP_011190130.1">
    <property type="nucleotide sequence ID" value="NC_006138.1"/>
</dbReference>
<dbReference type="STRING" id="177439.DP2889"/>
<evidence type="ECO:0000259" key="3">
    <source>
        <dbReference type="PROSITE" id="PS50110"/>
    </source>
</evidence>